<reference evidence="1 2" key="1">
    <citation type="journal article" date="2015" name="Genome Announc.">
        <title>Draft Genome Sequence of Brevibacillus brevis DZQ7, a Plant Growth-Promoting Rhizobacterium with Broad-Spectrum Antimicrobial Activity.</title>
        <authorList>
            <person name="Hou Q."/>
            <person name="Wang C."/>
            <person name="Hou X."/>
            <person name="Xia Z."/>
            <person name="Ye J."/>
            <person name="Liu K."/>
            <person name="Liu H."/>
            <person name="Wang J."/>
            <person name="Guo H."/>
            <person name="Yu X."/>
            <person name="Yang Y."/>
            <person name="Du B."/>
            <person name="Ding Y."/>
        </authorList>
    </citation>
    <scope>NUCLEOTIDE SEQUENCE [LARGE SCALE GENOMIC DNA]</scope>
    <source>
        <strain evidence="1 2">DZQ7</strain>
    </source>
</reference>
<proteinExistence type="predicted"/>
<gene>
    <name evidence="1" type="ORF">AB432_017300</name>
</gene>
<evidence type="ECO:0000313" key="2">
    <source>
        <dbReference type="Proteomes" id="UP000036061"/>
    </source>
</evidence>
<evidence type="ECO:0000313" key="1">
    <source>
        <dbReference type="EMBL" id="AWX56688.1"/>
    </source>
</evidence>
<name>A0A2Z4MJN4_BREBE</name>
<dbReference type="Pfam" id="PF14091">
    <property type="entry name" value="DUF4269"/>
    <property type="match status" value="1"/>
</dbReference>
<sequence>MRNWHDLSYLGRGTMRQKAAWDAIQQTHIMEVLSEFRPVLAGTIPLDIDVVQSDLDIICESHDLEQFEQAVRTAFGCFPGFEVTHLDVKTTPTCVISFFTADFWFELFAQPVAVEKQNAYRHMDIEARLLDIGGVHAYQHIRALKQNGIKTEPAFARYFHIPGDDPYEALLQLESLTEQELRQRVQVLRKDSSSNNESISTS</sequence>
<accession>A0A2Z4MJN4</accession>
<dbReference type="Proteomes" id="UP000036061">
    <property type="component" value="Chromosome"/>
</dbReference>
<dbReference type="InterPro" id="IPR025365">
    <property type="entry name" value="DUF4269"/>
</dbReference>
<dbReference type="RefSeq" id="WP_048033339.1">
    <property type="nucleotide sequence ID" value="NZ_CP030117.1"/>
</dbReference>
<organism evidence="1 2">
    <name type="scientific">Brevibacillus brevis</name>
    <name type="common">Bacillus brevis</name>
    <dbReference type="NCBI Taxonomy" id="1393"/>
    <lineage>
        <taxon>Bacteria</taxon>
        <taxon>Bacillati</taxon>
        <taxon>Bacillota</taxon>
        <taxon>Bacilli</taxon>
        <taxon>Bacillales</taxon>
        <taxon>Paenibacillaceae</taxon>
        <taxon>Brevibacillus</taxon>
    </lineage>
</organism>
<protein>
    <submittedName>
        <fullName evidence="1">DUF4269 domain-containing protein</fullName>
    </submittedName>
</protein>
<dbReference type="EMBL" id="CP030117">
    <property type="protein sequence ID" value="AWX56688.1"/>
    <property type="molecule type" value="Genomic_DNA"/>
</dbReference>
<dbReference type="AlphaFoldDB" id="A0A2Z4MJN4"/>